<reference evidence="3 4" key="1">
    <citation type="submission" date="2023-06" db="EMBL/GenBank/DDBJ databases">
        <title>Five Gram-positive bacteria isolated from mangrove sediments in Shenzhen, Guangdong, China.</title>
        <authorList>
            <person name="Yu S."/>
            <person name="Zheng W."/>
            <person name="Huang Y."/>
        </authorList>
    </citation>
    <scope>NUCLEOTIDE SEQUENCE [LARGE SCALE GENOMIC DNA]</scope>
    <source>
        <strain evidence="3 4">SaN35-3</strain>
    </source>
</reference>
<keyword evidence="1" id="KW-0812">Transmembrane</keyword>
<dbReference type="RefSeq" id="WP_226541372.1">
    <property type="nucleotide sequence ID" value="NZ_CP129013.1"/>
</dbReference>
<name>A0ABY9JR28_9BACI</name>
<protein>
    <submittedName>
        <fullName evidence="3">Two-component system activity regulator YycH</fullName>
    </submittedName>
</protein>
<dbReference type="InterPro" id="IPR009996">
    <property type="entry name" value="YycH"/>
</dbReference>
<keyword evidence="4" id="KW-1185">Reference proteome</keyword>
<feature type="transmembrane region" description="Helical" evidence="1">
    <location>
        <begin position="7"/>
        <end position="27"/>
    </location>
</feature>
<feature type="domain" description="Regulatory protein YycH" evidence="2">
    <location>
        <begin position="5"/>
        <end position="414"/>
    </location>
</feature>
<organism evidence="3 4">
    <name type="scientific">Bacillus carboniphilus</name>
    <dbReference type="NCBI Taxonomy" id="86663"/>
    <lineage>
        <taxon>Bacteria</taxon>
        <taxon>Bacillati</taxon>
        <taxon>Bacillota</taxon>
        <taxon>Bacilli</taxon>
        <taxon>Bacillales</taxon>
        <taxon>Bacillaceae</taxon>
        <taxon>Bacillus</taxon>
    </lineage>
</organism>
<keyword evidence="1" id="KW-1133">Transmembrane helix</keyword>
<proteinExistence type="predicted"/>
<evidence type="ECO:0000313" key="3">
    <source>
        <dbReference type="EMBL" id="WLR41860.1"/>
    </source>
</evidence>
<evidence type="ECO:0000256" key="1">
    <source>
        <dbReference type="SAM" id="Phobius"/>
    </source>
</evidence>
<evidence type="ECO:0000313" key="4">
    <source>
        <dbReference type="Proteomes" id="UP001197974"/>
    </source>
</evidence>
<accession>A0ABY9JR28</accession>
<dbReference type="CDD" id="cd15787">
    <property type="entry name" value="YycH_N"/>
    <property type="match status" value="1"/>
</dbReference>
<dbReference type="Gene3D" id="3.30.310.160">
    <property type="entry name" value="YycH protein, domain 2"/>
    <property type="match status" value="1"/>
</dbReference>
<evidence type="ECO:0000259" key="2">
    <source>
        <dbReference type="Pfam" id="PF07435"/>
    </source>
</evidence>
<dbReference type="InterPro" id="IPR042274">
    <property type="entry name" value="YycH/YycI_2"/>
</dbReference>
<dbReference type="Pfam" id="PF07435">
    <property type="entry name" value="YycH"/>
    <property type="match status" value="1"/>
</dbReference>
<dbReference type="EMBL" id="CP129013">
    <property type="protein sequence ID" value="WLR41860.1"/>
    <property type="molecule type" value="Genomic_DNA"/>
</dbReference>
<gene>
    <name evidence="3" type="primary">yycH</name>
    <name evidence="3" type="ORF">LC087_13560</name>
</gene>
<dbReference type="Gene3D" id="3.10.450.310">
    <property type="match status" value="1"/>
</dbReference>
<sequence>MNSKENLKTILLVVLVLMSIALTWSIWSYRYPFQENTDEEKESLEPLSPYEKNMASLIKPMQVFVHKEGQYYGTYEEGIMDELWDQVGELKLKNDMQVEKDINQTNKNYIEMRFFGEVPFTVLKNQLEWFGTQELYDYDYMFNKIVIEYENDRLEKIRFVNTSNSSIRSFTISSSPNKWQELIQTTDEKKNWSEFIVFNNLLLPKEAPEIDIKYVSKEEITENELKQALFTDTRNLEENTLGKTTIIRDARNTLTIEDDLIFTFQYPKVQDFNNEQMDSVSMLTSAVTHVNQVGGWMVSEDFRLKMIEEQEVIFEQTIDNVPVILDENNYAIKVTLSNGENQLVVESFSRPITYFGSMTSNQTREMENAEVIEELIKRNYSETELKNIFIGYDELKEGAHSRVDLTPEWYVVTEYDSIEKLNKEGENSELE</sequence>
<dbReference type="Proteomes" id="UP001197974">
    <property type="component" value="Chromosome"/>
</dbReference>
<keyword evidence="1" id="KW-0472">Membrane</keyword>